<proteinExistence type="predicted"/>
<evidence type="ECO:0000313" key="3">
    <source>
        <dbReference type="Proteomes" id="UP000509667"/>
    </source>
</evidence>
<dbReference type="KEGG" id="hrr:HZS55_06995"/>
<organism evidence="2 3">
    <name type="scientific">Halosimplex rubrum</name>
    <dbReference type="NCBI Taxonomy" id="869889"/>
    <lineage>
        <taxon>Archaea</taxon>
        <taxon>Methanobacteriati</taxon>
        <taxon>Methanobacteriota</taxon>
        <taxon>Stenosarchaea group</taxon>
        <taxon>Halobacteria</taxon>
        <taxon>Halobacteriales</taxon>
        <taxon>Haloarculaceae</taxon>
        <taxon>Halosimplex</taxon>
    </lineage>
</organism>
<dbReference type="GeneID" id="56077596"/>
<feature type="region of interest" description="Disordered" evidence="1">
    <location>
        <begin position="254"/>
        <end position="291"/>
    </location>
</feature>
<dbReference type="Pfam" id="PF24375">
    <property type="entry name" value="DUF7531"/>
    <property type="match status" value="1"/>
</dbReference>
<evidence type="ECO:0000313" key="2">
    <source>
        <dbReference type="EMBL" id="QLH77056.1"/>
    </source>
</evidence>
<sequence>MEVNCEGCAGCCLDWRALAPDDADHGHERRGRYRPLDDIDNLAPVSSDEVRAFLAEGLASALVARLFRIDDGPSVAVGGVEVAALGGRPAFLVGLRKVPKPVAPFGAESRWLPTCAFLDPVTLQCRIHDSGVYPETCSTYPGDNLALDAETECERVERAHGGERLVDDDPPEDADPVLGPGAVGARVFAHPDVDRIEGAVERLAAGEATRADHAEFVAVAAASAPGTLTVSDERCERARERALEADSWVGGAVAEWTDRADGEPPDPGVAATVEGDRGAPPTPGWDDRPDR</sequence>
<accession>A0A7D5TC70</accession>
<dbReference type="Proteomes" id="UP000509667">
    <property type="component" value="Chromosome"/>
</dbReference>
<dbReference type="EMBL" id="CP058910">
    <property type="protein sequence ID" value="QLH77056.1"/>
    <property type="molecule type" value="Genomic_DNA"/>
</dbReference>
<gene>
    <name evidence="2" type="ORF">HZS55_06995</name>
</gene>
<dbReference type="RefSeq" id="WP_179910987.1">
    <property type="nucleotide sequence ID" value="NZ_CP058910.1"/>
</dbReference>
<reference evidence="2 3" key="1">
    <citation type="submission" date="2020-07" db="EMBL/GenBank/DDBJ databases">
        <title>Halosimplex pelagicum sp. nov. and Halosimplex rubrum sp. nov., isolated from salted brown alga Laminaria, and emended description of the genus Halosimplex.</title>
        <authorList>
            <person name="Cui H."/>
        </authorList>
    </citation>
    <scope>NUCLEOTIDE SEQUENCE [LARGE SCALE GENOMIC DNA]</scope>
    <source>
        <strain evidence="2 3">R27</strain>
    </source>
</reference>
<dbReference type="InterPro" id="IPR055953">
    <property type="entry name" value="DUF7531"/>
</dbReference>
<name>A0A7D5TC70_9EURY</name>
<evidence type="ECO:0000256" key="1">
    <source>
        <dbReference type="SAM" id="MobiDB-lite"/>
    </source>
</evidence>
<keyword evidence="3" id="KW-1185">Reference proteome</keyword>
<protein>
    <submittedName>
        <fullName evidence="2">YkgJ family cysteine cluster protein</fullName>
    </submittedName>
</protein>
<dbReference type="AlphaFoldDB" id="A0A7D5TC70"/>
<dbReference type="OrthoDB" id="156950at2157"/>